<keyword evidence="4" id="KW-0597">Phosphoprotein</keyword>
<dbReference type="GO" id="GO:0043066">
    <property type="term" value="P:negative regulation of apoptotic process"/>
    <property type="evidence" value="ECO:0000318"/>
    <property type="project" value="GO_Central"/>
</dbReference>
<dbReference type="EC" id="2.7.11.1" evidence="2"/>
<name>A0A8M9NYQ8_DANRE</name>
<accession>A0A8M9NYQ8</accession>
<dbReference type="InterPro" id="IPR008271">
    <property type="entry name" value="Ser/Thr_kinase_AS"/>
</dbReference>
<keyword evidence="5" id="KW-0808">Transferase</keyword>
<evidence type="ECO:0000256" key="2">
    <source>
        <dbReference type="ARBA" id="ARBA00012513"/>
    </source>
</evidence>
<dbReference type="SMART" id="SM00220">
    <property type="entry name" value="S_TKc"/>
    <property type="match status" value="1"/>
</dbReference>
<feature type="binding site" evidence="12">
    <location>
        <position position="18"/>
    </location>
    <ligand>
        <name>ATP</name>
        <dbReference type="ChEBI" id="CHEBI:30616"/>
    </ligand>
</feature>
<dbReference type="PIRSF" id="PIRSF037993">
    <property type="entry name" value="STPK_Pim-1"/>
    <property type="match status" value="1"/>
</dbReference>
<dbReference type="GO" id="GO:0007346">
    <property type="term" value="P:regulation of mitotic cell cycle"/>
    <property type="evidence" value="ECO:0000318"/>
    <property type="project" value="GO_Central"/>
</dbReference>
<evidence type="ECO:0000256" key="10">
    <source>
        <dbReference type="ARBA" id="ARBA00048679"/>
    </source>
</evidence>
<feature type="binding site" evidence="12">
    <location>
        <position position="82"/>
    </location>
    <ligand>
        <name>ATP</name>
        <dbReference type="ChEBI" id="CHEBI:30616"/>
    </ligand>
</feature>
<dbReference type="RefSeq" id="XP_021322142.2">
    <property type="nucleotide sequence ID" value="XM_021466467.3"/>
</dbReference>
<keyword evidence="7 15" id="KW-0418">Kinase</keyword>
<evidence type="ECO:0000313" key="15">
    <source>
        <dbReference type="RefSeq" id="XP_021322142.2"/>
    </source>
</evidence>
<dbReference type="FunFam" id="1.10.510.10:FF:000392">
    <property type="entry name" value="Pim proto-oncogene, serine/threonine kinase,-related 152"/>
    <property type="match status" value="1"/>
</dbReference>
<evidence type="ECO:0000256" key="7">
    <source>
        <dbReference type="ARBA" id="ARBA00022777"/>
    </source>
</evidence>
<dbReference type="GeneID" id="792721"/>
<dbReference type="GO" id="GO:0004674">
    <property type="term" value="F:protein serine/threonine kinase activity"/>
    <property type="evidence" value="ECO:0000318"/>
    <property type="project" value="GO_Central"/>
</dbReference>
<dbReference type="Gene3D" id="1.10.510.10">
    <property type="entry name" value="Transferase(Phosphotransferase) domain 1"/>
    <property type="match status" value="1"/>
</dbReference>
<feature type="binding site" evidence="12">
    <location>
        <position position="75"/>
    </location>
    <ligand>
        <name>ATP</name>
        <dbReference type="ChEBI" id="CHEBI:30616"/>
    </ligand>
</feature>
<evidence type="ECO:0000256" key="4">
    <source>
        <dbReference type="ARBA" id="ARBA00022553"/>
    </source>
</evidence>
<evidence type="ECO:0000259" key="13">
    <source>
        <dbReference type="PROSITE" id="PS50011"/>
    </source>
</evidence>
<comment type="catalytic activity">
    <reaction evidence="10">
        <text>L-seryl-[protein] + ATP = O-phospho-L-seryl-[protein] + ADP + H(+)</text>
        <dbReference type="Rhea" id="RHEA:17989"/>
        <dbReference type="Rhea" id="RHEA-COMP:9863"/>
        <dbReference type="Rhea" id="RHEA-COMP:11604"/>
        <dbReference type="ChEBI" id="CHEBI:15378"/>
        <dbReference type="ChEBI" id="CHEBI:29999"/>
        <dbReference type="ChEBI" id="CHEBI:30616"/>
        <dbReference type="ChEBI" id="CHEBI:83421"/>
        <dbReference type="ChEBI" id="CHEBI:456216"/>
        <dbReference type="EC" id="2.7.11.1"/>
    </reaction>
</comment>
<evidence type="ECO:0000256" key="6">
    <source>
        <dbReference type="ARBA" id="ARBA00022741"/>
    </source>
</evidence>
<protein>
    <recommendedName>
        <fullName evidence="2">non-specific serine/threonine protein kinase</fullName>
        <ecNumber evidence="2">2.7.11.1</ecNumber>
    </recommendedName>
</protein>
<feature type="domain" description="Protein kinase" evidence="13">
    <location>
        <begin position="1"/>
        <end position="245"/>
    </location>
</feature>
<proteinExistence type="inferred from homology"/>
<evidence type="ECO:0000256" key="3">
    <source>
        <dbReference type="ARBA" id="ARBA00022527"/>
    </source>
</evidence>
<evidence type="ECO:0000256" key="9">
    <source>
        <dbReference type="ARBA" id="ARBA00047899"/>
    </source>
</evidence>
<dbReference type="Proteomes" id="UP000000437">
    <property type="component" value="Chromosome 2"/>
</dbReference>
<dbReference type="KEGG" id="dre:792721"/>
<dbReference type="SUPFAM" id="SSF56112">
    <property type="entry name" value="Protein kinase-like (PK-like)"/>
    <property type="match status" value="1"/>
</dbReference>
<evidence type="ECO:0000256" key="8">
    <source>
        <dbReference type="ARBA" id="ARBA00022840"/>
    </source>
</evidence>
<comment type="catalytic activity">
    <reaction evidence="9">
        <text>L-threonyl-[protein] + ATP = O-phospho-L-threonyl-[protein] + ADP + H(+)</text>
        <dbReference type="Rhea" id="RHEA:46608"/>
        <dbReference type="Rhea" id="RHEA-COMP:11060"/>
        <dbReference type="Rhea" id="RHEA-COMP:11605"/>
        <dbReference type="ChEBI" id="CHEBI:15378"/>
        <dbReference type="ChEBI" id="CHEBI:30013"/>
        <dbReference type="ChEBI" id="CHEBI:30616"/>
        <dbReference type="ChEBI" id="CHEBI:61977"/>
        <dbReference type="ChEBI" id="CHEBI:456216"/>
        <dbReference type="EC" id="2.7.11.1"/>
    </reaction>
</comment>
<dbReference type="OrthoDB" id="9984829at2759"/>
<organism evidence="14 15">
    <name type="scientific">Danio rerio</name>
    <name type="common">Zebrafish</name>
    <name type="synonym">Brachydanio rerio</name>
    <dbReference type="NCBI Taxonomy" id="7955"/>
    <lineage>
        <taxon>Eukaryota</taxon>
        <taxon>Metazoa</taxon>
        <taxon>Chordata</taxon>
        <taxon>Craniata</taxon>
        <taxon>Vertebrata</taxon>
        <taxon>Euteleostomi</taxon>
        <taxon>Actinopterygii</taxon>
        <taxon>Neopterygii</taxon>
        <taxon>Teleostei</taxon>
        <taxon>Ostariophysi</taxon>
        <taxon>Cypriniformes</taxon>
        <taxon>Danionidae</taxon>
        <taxon>Danioninae</taxon>
        <taxon>Danio</taxon>
    </lineage>
</organism>
<evidence type="ECO:0000256" key="11">
    <source>
        <dbReference type="PIRSR" id="PIRSR037993-1"/>
    </source>
</evidence>
<keyword evidence="6" id="KW-0547">Nucleotide-binding</keyword>
<dbReference type="PANTHER" id="PTHR22984">
    <property type="entry name" value="SERINE/THREONINE-PROTEIN KINASE PIM"/>
    <property type="match status" value="1"/>
</dbReference>
<dbReference type="FunCoup" id="A0A8M9NYQ8">
    <property type="interactions" value="1"/>
</dbReference>
<comment type="similarity">
    <text evidence="1">Belongs to the protein kinase superfamily. CAMK Ser/Thr protein kinase family. PIM subfamily.</text>
</comment>
<dbReference type="Gene3D" id="3.30.200.20">
    <property type="entry name" value="Phosphorylase Kinase, domain 1"/>
    <property type="match status" value="1"/>
</dbReference>
<gene>
    <name evidence="15 16" type="primary">pimr68</name>
</gene>
<dbReference type="AlphaFoldDB" id="A0A8M9NYQ8"/>
<dbReference type="Pfam" id="PF00069">
    <property type="entry name" value="Pkinase"/>
    <property type="match status" value="1"/>
</dbReference>
<dbReference type="GO" id="GO:0005524">
    <property type="term" value="F:ATP binding"/>
    <property type="evidence" value="ECO:0007669"/>
    <property type="project" value="UniProtKB-KW"/>
</dbReference>
<dbReference type="PROSITE" id="PS50011">
    <property type="entry name" value="PROTEIN_KINASE_DOM"/>
    <property type="match status" value="1"/>
</dbReference>
<dbReference type="FunFam" id="3.30.200.20:FF:000246">
    <property type="entry name" value="Pim proto-oncogene, serine/threonine kinase,-related 152"/>
    <property type="match status" value="1"/>
</dbReference>
<dbReference type="AGR" id="ZFIN:ZDB-GENE-070912-431"/>
<dbReference type="CTD" id="792721"/>
<dbReference type="InterPro" id="IPR017348">
    <property type="entry name" value="PIM1/2/3"/>
</dbReference>
<keyword evidence="3" id="KW-0723">Serine/threonine-protein kinase</keyword>
<evidence type="ECO:0000256" key="12">
    <source>
        <dbReference type="PIRSR" id="PIRSR037993-2"/>
    </source>
</evidence>
<dbReference type="InterPro" id="IPR051138">
    <property type="entry name" value="PIM_Ser/Thr_kinase"/>
</dbReference>
<evidence type="ECO:0000313" key="16">
    <source>
        <dbReference type="ZFIN" id="ZDB-GENE-070912-431"/>
    </source>
</evidence>
<dbReference type="GO" id="GO:0005737">
    <property type="term" value="C:cytoplasm"/>
    <property type="evidence" value="ECO:0000318"/>
    <property type="project" value="GO_Central"/>
</dbReference>
<evidence type="ECO:0000256" key="1">
    <source>
        <dbReference type="ARBA" id="ARBA00005505"/>
    </source>
</evidence>
<feature type="active site" description="Proton acceptor" evidence="11">
    <location>
        <position position="122"/>
    </location>
</feature>
<dbReference type="PANTHER" id="PTHR22984:SF11">
    <property type="entry name" value="AURORA KINASE-RELATED"/>
    <property type="match status" value="1"/>
</dbReference>
<dbReference type="PROSITE" id="PS00108">
    <property type="entry name" value="PROTEIN_KINASE_ST"/>
    <property type="match status" value="1"/>
</dbReference>
<dbReference type="ZFIN" id="ZDB-GENE-070912-431">
    <property type="gene designation" value="pimr68"/>
</dbReference>
<evidence type="ECO:0000256" key="5">
    <source>
        <dbReference type="ARBA" id="ARBA00022679"/>
    </source>
</evidence>
<dbReference type="InterPro" id="IPR000719">
    <property type="entry name" value="Prot_kinase_dom"/>
</dbReference>
<keyword evidence="14" id="KW-1185">Reference proteome</keyword>
<sequence length="249" mass="28912">MTVYEGTRCEDSHQVAVKFTAKVENEPYISLPDHANPVPLEVALTLLANQGPSCKNIIQLLDWEDHHDQYIMVLERPSPCMDMHLFWLHYDRVFYEEMARYFMRQVIDAAVVCCSRGVFHRDIKMSNLLVNVETLEVKLIDFGCGDLLRTSSYDTYKGTERYCPPEFIEMGEYHGKAATVWSLGVLLFRMITSFFPDCSDIAYMDVNIWFQTGYSDECCSFIRGCLKSNPEKRLPLDELLSHNWFKITL</sequence>
<evidence type="ECO:0000313" key="14">
    <source>
        <dbReference type="Proteomes" id="UP000000437"/>
    </source>
</evidence>
<keyword evidence="8 12" id="KW-0067">ATP-binding</keyword>
<dbReference type="InterPro" id="IPR011009">
    <property type="entry name" value="Kinase-like_dom_sf"/>
</dbReference>
<reference evidence="15" key="1">
    <citation type="submission" date="2025-08" db="UniProtKB">
        <authorList>
            <consortium name="RefSeq"/>
        </authorList>
    </citation>
    <scope>IDENTIFICATION</scope>
    <source>
        <strain evidence="15">Tuebingen</strain>
        <tissue evidence="15">Fibroblasts and whole tissue</tissue>
    </source>
</reference>